<evidence type="ECO:0000259" key="4">
    <source>
        <dbReference type="Pfam" id="PF23914"/>
    </source>
</evidence>
<dbReference type="InterPro" id="IPR011990">
    <property type="entry name" value="TPR-like_helical_dom_sf"/>
</dbReference>
<reference evidence="5 6" key="1">
    <citation type="submission" date="2022-11" db="EMBL/GenBank/DDBJ databases">
        <title>Spartinivicinus poritis sp. nov., isolated from scleractinian coral Porites lutea.</title>
        <authorList>
            <person name="Zhang G."/>
            <person name="Cai L."/>
            <person name="Wei Q."/>
        </authorList>
    </citation>
    <scope>NUCLEOTIDE SEQUENCE [LARGE SCALE GENOMIC DNA]</scope>
    <source>
        <strain evidence="5 6">A2-2</strain>
    </source>
</reference>
<sequence length="575" mass="65010">MNNYFRFKHFLASGLIISLFGCSGIKPQNSSDDQATAEPVATEATTPISKDTLFALLVAEVAANRGQLDITLGNYLREAHKTQDPGVAERAYQISQYLGESRGALIASTIWANNDPDNSLAIQANAIELGKAGQLNAAAERMRELLEKNGGETKFDVLAINAINLTQADRDKLLTTYDTIAKEYPSNLEIKFGQATLLHQSERHEEALPLTNQVIAKQPNNTRALILKGRLLSALKKDQQALDFLDRQIKKHPDNRRLRLLYARLLIQANQLAKAKQQFEYLVSQTPDDDTLLYSLSIISFESKLYDQAKLYFQKLLATNKRNDVAHYYLGAIAEQQNDPQAAIHHFEQIKPGQYLFDAFKRIALLLTKQGEPAEARKRLKAARQAYPKFAPELYIIESEVLAQQKRYKDARKLLNQALKKHKSHIRLLYARAMISEKLNQIDKLEKDLRKIISVQPNHALALNALGYTLADRTTRYQEAKELITKAYQLTPNDPAVVDSMGWVEFKLGNIEAAIKFLRRAYQAFPDHEVAAHLGEVLWVSGKQEEALQIWNEALKENPSSEIIKKTMRRLTGKP</sequence>
<feature type="repeat" description="TPR" evidence="3">
    <location>
        <begin position="528"/>
        <end position="561"/>
    </location>
</feature>
<dbReference type="PROSITE" id="PS51257">
    <property type="entry name" value="PROKAR_LIPOPROTEIN"/>
    <property type="match status" value="1"/>
</dbReference>
<keyword evidence="2 3" id="KW-0802">TPR repeat</keyword>
<evidence type="ECO:0000256" key="3">
    <source>
        <dbReference type="PROSITE-ProRule" id="PRU00339"/>
    </source>
</evidence>
<organism evidence="5 6">
    <name type="scientific">Spartinivicinus poritis</name>
    <dbReference type="NCBI Taxonomy" id="2994640"/>
    <lineage>
        <taxon>Bacteria</taxon>
        <taxon>Pseudomonadati</taxon>
        <taxon>Pseudomonadota</taxon>
        <taxon>Gammaproteobacteria</taxon>
        <taxon>Oceanospirillales</taxon>
        <taxon>Zooshikellaceae</taxon>
        <taxon>Spartinivicinus</taxon>
    </lineage>
</organism>
<feature type="domain" description="Cytochrome c-type biogenesis protein H TPR" evidence="4">
    <location>
        <begin position="215"/>
        <end position="324"/>
    </location>
</feature>
<evidence type="ECO:0000313" key="5">
    <source>
        <dbReference type="EMBL" id="MDE1463048.1"/>
    </source>
</evidence>
<dbReference type="Gene3D" id="1.25.40.10">
    <property type="entry name" value="Tetratricopeptide repeat domain"/>
    <property type="match status" value="3"/>
</dbReference>
<proteinExistence type="predicted"/>
<evidence type="ECO:0000256" key="1">
    <source>
        <dbReference type="ARBA" id="ARBA00022737"/>
    </source>
</evidence>
<dbReference type="RefSeq" id="WP_274689396.1">
    <property type="nucleotide sequence ID" value="NZ_JAPMOU010000016.1"/>
</dbReference>
<dbReference type="SMART" id="SM00028">
    <property type="entry name" value="TPR"/>
    <property type="match status" value="10"/>
</dbReference>
<dbReference type="PANTHER" id="PTHR45586:SF1">
    <property type="entry name" value="LIPOPOLYSACCHARIDE ASSEMBLY PROTEIN B"/>
    <property type="match status" value="1"/>
</dbReference>
<evidence type="ECO:0000256" key="2">
    <source>
        <dbReference type="ARBA" id="ARBA00022803"/>
    </source>
</evidence>
<name>A0ABT5UC88_9GAMM</name>
<dbReference type="InterPro" id="IPR056413">
    <property type="entry name" value="TPR_CcmH_CycH"/>
</dbReference>
<protein>
    <submittedName>
        <fullName evidence="5">Tetratricopeptide repeat protein</fullName>
    </submittedName>
</protein>
<dbReference type="Pfam" id="PF23914">
    <property type="entry name" value="TPR_CcmH_CycH"/>
    <property type="match status" value="1"/>
</dbReference>
<accession>A0ABT5UC88</accession>
<gene>
    <name evidence="5" type="ORF">ORQ98_13830</name>
</gene>
<evidence type="ECO:0000313" key="6">
    <source>
        <dbReference type="Proteomes" id="UP001528823"/>
    </source>
</evidence>
<dbReference type="EMBL" id="JAPMOU010000016">
    <property type="protein sequence ID" value="MDE1463048.1"/>
    <property type="molecule type" value="Genomic_DNA"/>
</dbReference>
<dbReference type="Pfam" id="PF14559">
    <property type="entry name" value="TPR_19"/>
    <property type="match status" value="1"/>
</dbReference>
<keyword evidence="6" id="KW-1185">Reference proteome</keyword>
<dbReference type="InterPro" id="IPR051012">
    <property type="entry name" value="CellSynth/LPSAsmb/PSIAsmb"/>
</dbReference>
<dbReference type="SUPFAM" id="SSF48452">
    <property type="entry name" value="TPR-like"/>
    <property type="match status" value="2"/>
</dbReference>
<dbReference type="Pfam" id="PF13432">
    <property type="entry name" value="TPR_16"/>
    <property type="match status" value="1"/>
</dbReference>
<keyword evidence="1" id="KW-0677">Repeat</keyword>
<dbReference type="InterPro" id="IPR019734">
    <property type="entry name" value="TPR_rpt"/>
</dbReference>
<dbReference type="PANTHER" id="PTHR45586">
    <property type="entry name" value="TPR REPEAT-CONTAINING PROTEIN PA4667"/>
    <property type="match status" value="1"/>
</dbReference>
<dbReference type="Proteomes" id="UP001528823">
    <property type="component" value="Unassembled WGS sequence"/>
</dbReference>
<comment type="caution">
    <text evidence="5">The sequence shown here is derived from an EMBL/GenBank/DDBJ whole genome shotgun (WGS) entry which is preliminary data.</text>
</comment>
<dbReference type="PROSITE" id="PS50005">
    <property type="entry name" value="TPR"/>
    <property type="match status" value="1"/>
</dbReference>